<comment type="similarity">
    <text evidence="2">Belongs to the NEMF family.</text>
</comment>
<feature type="compositionally biased region" description="Acidic residues" evidence="5">
    <location>
        <begin position="153"/>
        <end position="174"/>
    </location>
</feature>
<dbReference type="GO" id="GO:0072344">
    <property type="term" value="P:rescue of stalled ribosome"/>
    <property type="evidence" value="ECO:0007669"/>
    <property type="project" value="TreeGrafter"/>
</dbReference>
<gene>
    <name evidence="8" type="ORF">Z043_119619</name>
</gene>
<dbReference type="InterPro" id="IPR008532">
    <property type="entry name" value="NFACT_RNA-bd"/>
</dbReference>
<dbReference type="Proteomes" id="UP000034805">
    <property type="component" value="Unassembled WGS sequence"/>
</dbReference>
<dbReference type="Pfam" id="PF05670">
    <property type="entry name" value="NFACT-R_1"/>
    <property type="match status" value="1"/>
</dbReference>
<feature type="compositionally biased region" description="Acidic residues" evidence="5">
    <location>
        <begin position="246"/>
        <end position="257"/>
    </location>
</feature>
<feature type="region of interest" description="Disordered" evidence="5">
    <location>
        <begin position="228"/>
        <end position="347"/>
    </location>
</feature>
<comment type="caution">
    <text evidence="8">The sequence shown here is derived from an EMBL/GenBank/DDBJ whole genome shotgun (WGS) entry which is preliminary data.</text>
</comment>
<evidence type="ECO:0000256" key="2">
    <source>
        <dbReference type="ARBA" id="ARBA00008318"/>
    </source>
</evidence>
<comment type="subcellular location">
    <subcellularLocation>
        <location evidence="1">Cytoplasm</location>
    </subcellularLocation>
</comment>
<dbReference type="GO" id="GO:0043023">
    <property type="term" value="F:ribosomal large subunit binding"/>
    <property type="evidence" value="ECO:0007669"/>
    <property type="project" value="TreeGrafter"/>
</dbReference>
<dbReference type="PANTHER" id="PTHR15239:SF6">
    <property type="entry name" value="RIBOSOME QUALITY CONTROL COMPLEX SUBUNIT NEMF"/>
    <property type="match status" value="1"/>
</dbReference>
<evidence type="ECO:0000313" key="9">
    <source>
        <dbReference type="Proteomes" id="UP000034805"/>
    </source>
</evidence>
<proteinExistence type="inferred from homology"/>
<dbReference type="EMBL" id="JARO02008885">
    <property type="protein sequence ID" value="KPP62207.1"/>
    <property type="molecule type" value="Genomic_DNA"/>
</dbReference>
<dbReference type="InterPro" id="IPR021846">
    <property type="entry name" value="NFACT-C"/>
</dbReference>
<sequence length="439" mass="48771">MAVCYSAAWDAKIITSAWWVHPHQVSKTAPTGEYLTTGSFMIRGKKNFLPPSYLMMGFGFLFKVDEQCVWRHRGERKVKTLDEDMESVTSSTATLLIEGEELVGDNSSNEGECEEEGGEDEKEEADRDAVKGGVDVEEQESEEMSLKERENVQEEPEEAEQEEEEEEEVEEQQEGSEREGGSSEPCVKAEELPEEMSFPDTTIPLSHLHSNRYIYAEEWGLAVLLHSERSLSLRDMKKKKQKQDAAEDQEDAEEEPIPGDASSSKEDKGKKGKKGKGKEDLARKGPQKPVQKVRPEGVPVKKPEPQDGEEEGRAGEEGQELDEKDADDVDQENPAAEDGETLLASLTGQPHPEDVLLFAVPVCAPYTALTSYKYKVKLTPGTQKKGKAARTAVLSFMRAKESTAREKDLLRSVKDTDLSRNLPGKVKVSAPNLLAAKKK</sequence>
<accession>A0A0P7TX12</accession>
<reference evidence="8 9" key="1">
    <citation type="submission" date="2015-08" db="EMBL/GenBank/DDBJ databases">
        <title>The genome of the Asian arowana (Scleropages formosus).</title>
        <authorList>
            <person name="Tan M.H."/>
            <person name="Gan H.M."/>
            <person name="Croft L.J."/>
            <person name="Austin C.M."/>
        </authorList>
    </citation>
    <scope>NUCLEOTIDE SEQUENCE [LARGE SCALE GENOMIC DNA]</scope>
    <source>
        <strain evidence="8">Aro1</strain>
    </source>
</reference>
<dbReference type="AlphaFoldDB" id="A0A0P7TX12"/>
<dbReference type="GO" id="GO:1990116">
    <property type="term" value="P:ribosome-associated ubiquitin-dependent protein catabolic process"/>
    <property type="evidence" value="ECO:0007669"/>
    <property type="project" value="TreeGrafter"/>
</dbReference>
<organism evidence="8 9">
    <name type="scientific">Scleropages formosus</name>
    <name type="common">Asian bonytongue</name>
    <name type="synonym">Osteoglossum formosum</name>
    <dbReference type="NCBI Taxonomy" id="113540"/>
    <lineage>
        <taxon>Eukaryota</taxon>
        <taxon>Metazoa</taxon>
        <taxon>Chordata</taxon>
        <taxon>Craniata</taxon>
        <taxon>Vertebrata</taxon>
        <taxon>Euteleostomi</taxon>
        <taxon>Actinopterygii</taxon>
        <taxon>Neopterygii</taxon>
        <taxon>Teleostei</taxon>
        <taxon>Osteoglossocephala</taxon>
        <taxon>Osteoglossomorpha</taxon>
        <taxon>Osteoglossiformes</taxon>
        <taxon>Osteoglossidae</taxon>
        <taxon>Scleropages</taxon>
    </lineage>
</organism>
<dbReference type="Pfam" id="PF11923">
    <property type="entry name" value="NFACT-C"/>
    <property type="match status" value="1"/>
</dbReference>
<keyword evidence="4" id="KW-0175">Coiled coil</keyword>
<dbReference type="InterPro" id="IPR051608">
    <property type="entry name" value="RQC_Subunit_NEMF"/>
</dbReference>
<feature type="domain" description="NFACT RNA-binding" evidence="6">
    <location>
        <begin position="1"/>
        <end position="44"/>
    </location>
</feature>
<evidence type="ECO:0000256" key="5">
    <source>
        <dbReference type="SAM" id="MobiDB-lite"/>
    </source>
</evidence>
<protein>
    <submittedName>
        <fullName evidence="8">Uncharacterized protein</fullName>
    </submittedName>
</protein>
<feature type="compositionally biased region" description="Basic and acidic residues" evidence="5">
    <location>
        <begin position="175"/>
        <end position="191"/>
    </location>
</feature>
<feature type="region of interest" description="Disordered" evidence="5">
    <location>
        <begin position="89"/>
        <end position="204"/>
    </location>
</feature>
<evidence type="ECO:0000259" key="7">
    <source>
        <dbReference type="Pfam" id="PF11923"/>
    </source>
</evidence>
<name>A0A0P7TX12_SCLFO</name>
<evidence type="ECO:0000256" key="1">
    <source>
        <dbReference type="ARBA" id="ARBA00004496"/>
    </source>
</evidence>
<keyword evidence="3" id="KW-0963">Cytoplasm</keyword>
<dbReference type="GO" id="GO:0000049">
    <property type="term" value="F:tRNA binding"/>
    <property type="evidence" value="ECO:0007669"/>
    <property type="project" value="TreeGrafter"/>
</dbReference>
<evidence type="ECO:0000313" key="8">
    <source>
        <dbReference type="EMBL" id="KPP62207.1"/>
    </source>
</evidence>
<feature type="compositionally biased region" description="Acidic residues" evidence="5">
    <location>
        <begin position="111"/>
        <end position="123"/>
    </location>
</feature>
<evidence type="ECO:0000259" key="6">
    <source>
        <dbReference type="Pfam" id="PF05670"/>
    </source>
</evidence>
<feature type="compositionally biased region" description="Acidic residues" evidence="5">
    <location>
        <begin position="317"/>
        <end position="340"/>
    </location>
</feature>
<evidence type="ECO:0000256" key="3">
    <source>
        <dbReference type="ARBA" id="ARBA00022490"/>
    </source>
</evidence>
<dbReference type="GO" id="GO:1990112">
    <property type="term" value="C:RQC complex"/>
    <property type="evidence" value="ECO:0007669"/>
    <property type="project" value="TreeGrafter"/>
</dbReference>
<dbReference type="PANTHER" id="PTHR15239">
    <property type="entry name" value="NUCLEAR EXPORT MEDIATOR FACTOR NEMF"/>
    <property type="match status" value="1"/>
</dbReference>
<feature type="compositionally biased region" description="Basic and acidic residues" evidence="5">
    <location>
        <begin position="293"/>
        <end position="316"/>
    </location>
</feature>
<evidence type="ECO:0000256" key="4">
    <source>
        <dbReference type="ARBA" id="ARBA00023054"/>
    </source>
</evidence>
<dbReference type="GO" id="GO:0005737">
    <property type="term" value="C:cytoplasm"/>
    <property type="evidence" value="ECO:0007669"/>
    <property type="project" value="UniProtKB-SubCell"/>
</dbReference>
<feature type="domain" description="NFACT protein C-terminal" evidence="7">
    <location>
        <begin position="340"/>
        <end position="429"/>
    </location>
</feature>